<dbReference type="AlphaFoldDB" id="A0A853CYN8"/>
<feature type="transmembrane region" description="Helical" evidence="1">
    <location>
        <begin position="255"/>
        <end position="279"/>
    </location>
</feature>
<evidence type="ECO:0000313" key="2">
    <source>
        <dbReference type="EMBL" id="NYJ25329.1"/>
    </source>
</evidence>
<organism evidence="2 3">
    <name type="scientific">Leifsonia shinshuensis</name>
    <dbReference type="NCBI Taxonomy" id="150026"/>
    <lineage>
        <taxon>Bacteria</taxon>
        <taxon>Bacillati</taxon>
        <taxon>Actinomycetota</taxon>
        <taxon>Actinomycetes</taxon>
        <taxon>Micrococcales</taxon>
        <taxon>Microbacteriaceae</taxon>
        <taxon>Leifsonia</taxon>
    </lineage>
</organism>
<dbReference type="PANTHER" id="PTHR37422:SF13">
    <property type="entry name" value="LIPOPOLYSACCHARIDE BIOSYNTHESIS PROTEIN PA4999-RELATED"/>
    <property type="match status" value="1"/>
</dbReference>
<keyword evidence="1" id="KW-1133">Transmembrane helix</keyword>
<evidence type="ECO:0000313" key="3">
    <source>
        <dbReference type="Proteomes" id="UP000578352"/>
    </source>
</evidence>
<accession>A0A853CYN8</accession>
<feature type="transmembrane region" description="Helical" evidence="1">
    <location>
        <begin position="106"/>
        <end position="123"/>
    </location>
</feature>
<keyword evidence="1" id="KW-0472">Membrane</keyword>
<feature type="transmembrane region" description="Helical" evidence="1">
    <location>
        <begin position="81"/>
        <end position="100"/>
    </location>
</feature>
<name>A0A853CYN8_9MICO</name>
<proteinExistence type="predicted"/>
<evidence type="ECO:0000256" key="1">
    <source>
        <dbReference type="SAM" id="Phobius"/>
    </source>
</evidence>
<feature type="transmembrane region" description="Helical" evidence="1">
    <location>
        <begin position="181"/>
        <end position="199"/>
    </location>
</feature>
<dbReference type="RefSeq" id="WP_179608001.1">
    <property type="nucleotide sequence ID" value="NZ_BAABEH010000001.1"/>
</dbReference>
<sequence length="419" mass="44078">MSPLLLFLGAVGVLAVALLMIAVPPRMIRGVAVSFAFVAASFGLATNAPDIIRQVSSVAAIGVLVLSLVRSRAARSGGVRFWAVAVWWGYVSLGVLLTGSYGSIRIVLYFGLAALAAYVASSLAQAELRLVYGTVAGLAALQVALAALEVLVLPEPVWGYTGFVRYNPFVGDVYARAQGTFGHPIVFAVFCGIAVIVAWSNPARWSPKWRLTNLTVAVVGLGLSGTRSAVAAVAVGLLLHVALNSSLTAWLRSAVGVGAVIVVLLNIDIGIGTIVANLLDSGSWSHRLGALESVSQLMARPPLEAWFGNGFGSENQLYDRGLMQQIYLRAVDNMLVYALGTMGVVGLVALLAFWVVAFCFADRTVKAVLAMLFAMFFSFDLFTWMNAGVLASLMIALPRTARPAPGLVAPPGEPALLTA</sequence>
<feature type="transmembrane region" description="Helical" evidence="1">
    <location>
        <begin position="211"/>
        <end position="243"/>
    </location>
</feature>
<feature type="transmembrane region" description="Helical" evidence="1">
    <location>
        <begin position="51"/>
        <end position="69"/>
    </location>
</feature>
<dbReference type="InterPro" id="IPR051533">
    <property type="entry name" value="WaaL-like"/>
</dbReference>
<gene>
    <name evidence="2" type="ORF">HNR13_003616</name>
</gene>
<dbReference type="PANTHER" id="PTHR37422">
    <property type="entry name" value="TEICHURONIC ACID BIOSYNTHESIS PROTEIN TUAE"/>
    <property type="match status" value="1"/>
</dbReference>
<dbReference type="Proteomes" id="UP000578352">
    <property type="component" value="Unassembled WGS sequence"/>
</dbReference>
<evidence type="ECO:0008006" key="4">
    <source>
        <dbReference type="Google" id="ProtNLM"/>
    </source>
</evidence>
<keyword evidence="1" id="KW-0812">Transmembrane</keyword>
<feature type="transmembrane region" description="Helical" evidence="1">
    <location>
        <begin position="130"/>
        <end position="153"/>
    </location>
</feature>
<comment type="caution">
    <text evidence="2">The sequence shown here is derived from an EMBL/GenBank/DDBJ whole genome shotgun (WGS) entry which is preliminary data.</text>
</comment>
<feature type="transmembrane region" description="Helical" evidence="1">
    <location>
        <begin position="368"/>
        <end position="397"/>
    </location>
</feature>
<dbReference type="EMBL" id="JACCFL010000001">
    <property type="protein sequence ID" value="NYJ25329.1"/>
    <property type="molecule type" value="Genomic_DNA"/>
</dbReference>
<feature type="transmembrane region" description="Helical" evidence="1">
    <location>
        <begin position="334"/>
        <end position="356"/>
    </location>
</feature>
<reference evidence="2 3" key="1">
    <citation type="submission" date="2020-07" db="EMBL/GenBank/DDBJ databases">
        <title>Sequencing the genomes of 1000 actinobacteria strains.</title>
        <authorList>
            <person name="Klenk H.-P."/>
        </authorList>
    </citation>
    <scope>NUCLEOTIDE SEQUENCE [LARGE SCALE GENOMIC DNA]</scope>
    <source>
        <strain evidence="2 3">DSM 15165</strain>
    </source>
</reference>
<protein>
    <recommendedName>
        <fullName evidence="4">O-antigen ligase family protein</fullName>
    </recommendedName>
</protein>